<evidence type="ECO:0000313" key="7">
    <source>
        <dbReference type="Proteomes" id="UP000005237"/>
    </source>
</evidence>
<reference evidence="6" key="2">
    <citation type="submission" date="2022-06" db="UniProtKB">
        <authorList>
            <consortium name="EnsemblMetazoa"/>
        </authorList>
    </citation>
    <scope>IDENTIFICATION</scope>
    <source>
        <strain evidence="6">DF5081</strain>
    </source>
</reference>
<dbReference type="InterPro" id="IPR022284">
    <property type="entry name" value="GPAT/DHAPAT"/>
</dbReference>
<dbReference type="Pfam" id="PF01553">
    <property type="entry name" value="Acyltransferase"/>
    <property type="match status" value="1"/>
</dbReference>
<comment type="similarity">
    <text evidence="1">Belongs to the GPAT/DAPAT family.</text>
</comment>
<dbReference type="SUPFAM" id="SSF69593">
    <property type="entry name" value="Glycerol-3-phosphate (1)-acyltransferase"/>
    <property type="match status" value="1"/>
</dbReference>
<evidence type="ECO:0000256" key="4">
    <source>
        <dbReference type="ARBA" id="ARBA00023315"/>
    </source>
</evidence>
<dbReference type="AlphaFoldDB" id="A0A8R1HPI7"/>
<keyword evidence="4" id="KW-0012">Acyltransferase</keyword>
<protein>
    <submittedName>
        <fullName evidence="6">PlsC domain-containing protein</fullName>
    </submittedName>
</protein>
<evidence type="ECO:0000256" key="2">
    <source>
        <dbReference type="ARBA" id="ARBA00022679"/>
    </source>
</evidence>
<dbReference type="PANTHER" id="PTHR12563:SF23">
    <property type="entry name" value="BCDNA.GH07066"/>
    <property type="match status" value="1"/>
</dbReference>
<dbReference type="InterPro" id="IPR041728">
    <property type="entry name" value="GPAT/DHAPAT_LPLAT"/>
</dbReference>
<dbReference type="GO" id="GO:0006631">
    <property type="term" value="P:fatty acid metabolic process"/>
    <property type="evidence" value="ECO:0007669"/>
    <property type="project" value="TreeGrafter"/>
</dbReference>
<accession>A0A8R1HPI7</accession>
<keyword evidence="3" id="KW-0472">Membrane</keyword>
<dbReference type="GO" id="GO:0008654">
    <property type="term" value="P:phospholipid biosynthetic process"/>
    <property type="evidence" value="ECO:0007669"/>
    <property type="project" value="TreeGrafter"/>
</dbReference>
<proteinExistence type="inferred from homology"/>
<keyword evidence="7" id="KW-1185">Reference proteome</keyword>
<reference evidence="7" key="1">
    <citation type="submission" date="2010-08" db="EMBL/GenBank/DDBJ databases">
        <authorList>
            <consortium name="Caenorhabditis japonica Sequencing Consortium"/>
            <person name="Wilson R.K."/>
        </authorList>
    </citation>
    <scope>NUCLEOTIDE SEQUENCE [LARGE SCALE GENOMIC DNA]</scope>
    <source>
        <strain evidence="7">DF5081</strain>
    </source>
</reference>
<dbReference type="GO" id="GO:0006072">
    <property type="term" value="P:glycerol-3-phosphate metabolic process"/>
    <property type="evidence" value="ECO:0007669"/>
    <property type="project" value="TreeGrafter"/>
</dbReference>
<dbReference type="InterPro" id="IPR002123">
    <property type="entry name" value="Plipid/glycerol_acylTrfase"/>
</dbReference>
<evidence type="ECO:0000313" key="6">
    <source>
        <dbReference type="EnsemblMetazoa" id="CJA07369.1"/>
    </source>
</evidence>
<dbReference type="SMART" id="SM00563">
    <property type="entry name" value="PlsC"/>
    <property type="match status" value="1"/>
</dbReference>
<dbReference type="CDD" id="cd07993">
    <property type="entry name" value="LPLAT_DHAPAT-like"/>
    <property type="match status" value="1"/>
</dbReference>
<dbReference type="Proteomes" id="UP000005237">
    <property type="component" value="Unassembled WGS sequence"/>
</dbReference>
<sequence>MVFDAENTCITTLSNHCNTCFPLNDQMVKKGKYVNVLEYSHFNGIPYPVIDASSRPWRLLADIRYSWSKPLTHEYPLVEQDVLTSARVRRAASALAAGSQTKTKKHEEDQNYRAVKFFTEISAKLSKLVCKFCSYVLFKIFRRLIDKLLVCPDEVKQLHIAEQTGTPLVYLPLHRSHLDYLLITWCNWHFGLKLPHIASGDNLNLCGLGWLLRATGAFFIRRRIQPDDERGNDSLYRAILHSYIEKLLAKNLPIEFFLEGTRSRFGKVLNPKNGLISNVVEAVQNGSICDCYLVPVSYTYDSVVEGIFLDELMGVPKKPENLLGVILNVFSGFSKQKQCGIVRIHYGRPILLTVSVT</sequence>
<evidence type="ECO:0000256" key="3">
    <source>
        <dbReference type="ARBA" id="ARBA00023136"/>
    </source>
</evidence>
<dbReference type="GO" id="GO:0019432">
    <property type="term" value="P:triglyceride biosynthetic process"/>
    <property type="evidence" value="ECO:0007669"/>
    <property type="project" value="TreeGrafter"/>
</dbReference>
<dbReference type="PANTHER" id="PTHR12563">
    <property type="entry name" value="GLYCEROL-3-PHOSPHATE ACYLTRANSFERASE"/>
    <property type="match status" value="1"/>
</dbReference>
<feature type="domain" description="Phospholipid/glycerol acyltransferase" evidence="5">
    <location>
        <begin position="168"/>
        <end position="301"/>
    </location>
</feature>
<evidence type="ECO:0000259" key="5">
    <source>
        <dbReference type="SMART" id="SM00563"/>
    </source>
</evidence>
<dbReference type="GO" id="GO:0004366">
    <property type="term" value="F:glycerol-3-phosphate O-acyltransferase activity"/>
    <property type="evidence" value="ECO:0007669"/>
    <property type="project" value="TreeGrafter"/>
</dbReference>
<evidence type="ECO:0000256" key="1">
    <source>
        <dbReference type="ARBA" id="ARBA00007937"/>
    </source>
</evidence>
<dbReference type="GO" id="GO:0031966">
    <property type="term" value="C:mitochondrial membrane"/>
    <property type="evidence" value="ECO:0007669"/>
    <property type="project" value="TreeGrafter"/>
</dbReference>
<name>A0A8R1HPI7_CAEJA</name>
<dbReference type="EnsemblMetazoa" id="CJA07369.1">
    <property type="protein sequence ID" value="CJA07369.1"/>
    <property type="gene ID" value="WBGene00126573"/>
</dbReference>
<keyword evidence="2" id="KW-0808">Transferase</keyword>
<organism evidence="6 7">
    <name type="scientific">Caenorhabditis japonica</name>
    <dbReference type="NCBI Taxonomy" id="281687"/>
    <lineage>
        <taxon>Eukaryota</taxon>
        <taxon>Metazoa</taxon>
        <taxon>Ecdysozoa</taxon>
        <taxon>Nematoda</taxon>
        <taxon>Chromadorea</taxon>
        <taxon>Rhabditida</taxon>
        <taxon>Rhabditina</taxon>
        <taxon>Rhabditomorpha</taxon>
        <taxon>Rhabditoidea</taxon>
        <taxon>Rhabditidae</taxon>
        <taxon>Peloderinae</taxon>
        <taxon>Caenorhabditis</taxon>
    </lineage>
</organism>